<dbReference type="InterPro" id="IPR044048">
    <property type="entry name" value="Big_12"/>
</dbReference>
<dbReference type="Pfam" id="PF17963">
    <property type="entry name" value="Big_9"/>
    <property type="match status" value="4"/>
</dbReference>
<dbReference type="SMART" id="SM00237">
    <property type="entry name" value="Calx_beta"/>
    <property type="match status" value="1"/>
</dbReference>
<dbReference type="InterPro" id="IPR053784">
    <property type="entry name" value="Choice_anch_U_dom"/>
</dbReference>
<dbReference type="Pfam" id="PF13205">
    <property type="entry name" value="Big_5"/>
    <property type="match status" value="1"/>
</dbReference>
<proteinExistence type="predicted"/>
<dbReference type="PANTHER" id="PTHR34720:SF9">
    <property type="entry name" value="BLR4714 PROTEIN"/>
    <property type="match status" value="1"/>
</dbReference>
<dbReference type="Pfam" id="PF19078">
    <property type="entry name" value="Big_12"/>
    <property type="match status" value="4"/>
</dbReference>
<protein>
    <submittedName>
        <fullName evidence="7">Tandem-95 repeat protein</fullName>
    </submittedName>
</protein>
<feature type="domain" description="Cadherin" evidence="6">
    <location>
        <begin position="162"/>
        <end position="251"/>
    </location>
</feature>
<evidence type="ECO:0000256" key="1">
    <source>
        <dbReference type="ARBA" id="ARBA00022729"/>
    </source>
</evidence>
<keyword evidence="8" id="KW-1185">Reference proteome</keyword>
<feature type="compositionally biased region" description="Acidic residues" evidence="4">
    <location>
        <begin position="2589"/>
        <end position="2602"/>
    </location>
</feature>
<sequence length="3022" mass="302868">MTLLASKKKMLGALIPALLANGAFAGVSSSRRTSHSASAEINTTRQVELTPNPFAAFTGAQRTQDLSTAQATLAFLQQQGLLEVQHSLDSSVSGDQGLRKEFAASCLVNGNNCVTWYNQTTCTAAVGGQWFPTNNSCAVGGNNPVFTNAASANFAENGTGTVLDINANDGDGGGADSGISYGKSGTDASVFNLNSSTGVLTFISPPNFESPTDSNTDNVYQLTITATDSDGSTNQNITITVTDVDEIAPTVTSVSVPANATYIAGQNLNFIINASEAVVVNTGGGTPQLGITIGATLRQATYLSGSGTSALLFRYTVQSGDLDSDGIAVGTLSANGGTLRDAALNDMNVTLNSVGSTTNVLVDAIVPTVSSVTVPANGTYVAGQNLDFTVNTSENVTVNTGGGTPQMAITIGATTRQAVYQSGSGTSALVFRYTVQSGDADSDGIAVGALSANGGTLKDSVGNDMNLTLNSVGSTTSVLVDALAPTVSSVSVPANGTYIAGQNLDFTLNTSEAVTVNTSGGTPQIAITIGATTRQAVYVSGSGTSALLFRYTVQSGELDTDGIAVGALSANGGTLRDAAANDLNTTLNSVGATTSVLVDAVAPTVSSVSVPANATYIAGQNLNFIINASEAVTVNTGGGTPQLGITIGATLRQATYLSGSGTSALVFRYTVQSGDLDSDGIAVGTLSANGGTLRDAALNDMNVTLNSVGSTTNVLVDAIVPTVSSVTVPSNGTYVAGQNLDFTVNTSENVTVNTGGGTPQMAITIGATTRQAVYQSGSGTSALVFRYTVQSGDADSDGIAVGTLAANGGTLKDSVGNDMNLTLNSVGSTTSVLVDALAPTVSSVSVPANGTYIAGQNLDFTLNTSEAVTVNTGGGTPQIAITIGATTRQAVYVSGSGTSALLFRYTVQSGELDTDGIAVGALSANGGTLRDAAANDLNTTLNSVASTTSVLVDAVAPTVSSVSVPANATYIAGQNLDFTVNMDDNVTVNTGGGTPQIAITIGTTTRQATYLAGSGSSALVFRYTVQSGDLDTDGITVGSLSANGGTLRDAATNDLNTTLNSVGSTASVLVDAVAPTVSSVSVPANGTYIAGQNLDFTVNTSENVTVNTGGGTPQMAITIGATTRQAVYVSGSGTSALLFRYTVQSGDEDINGIAVGALAANGGTLKDSVGNDMNLTLNSVGSTTSVLVDAVVPTVAISSTSSGTVNGQFDVTFTLSESSSDFTAADITVGNGSKGSFSGSGTSYTLAVTPSGDGAVTVDVAGGVFSDAAGNGNTAATQFSINADITPPSIAISSTASGTVNGQFDVTFTLSESSTDFDAADITVGNGTKGALSGSGSSYSLTVTPSADGQVTVDVAGGVFTDAAGNSNTAATQFSIAADVTGPSVVIGSSSSGTVNGPFDVTFTLSESSTDFTVDDITVGNGTKGALSGSGSSYTLTVTPSADGAVTVDVAGGTFTDAAGNGNNAATQFSIAADVTAPSVAISSTASGTVNGQFDVTFTLSESSSDFTVDDITVGNGSKGSFSGSGTSYTLVVTPSADGSVTVDVAGGVFTDAAGNGNTAATQFSINADVSAPTLSSSSPFDDEVNVATTVTPVLNFSETVQLGSGSISLQEAGGSSFESFDAGTGMGDNGGSVAVLGSALTITPGAALRTGKHYAIHIDSGAITDSNGNAYAGINDDTTLNFLVRPKLVLSVDKTEISEPHSETATVTLSLQDDGGNAFVALSDVDVILALSGTATLNSDYGLLGSNFTEGTLTLTVPAGSDSSTLSVTAIDDVVSDDGETIAVDIDSVSSGNATEVTAQSVSITVNENRTPTLTGMPASFTIVEDEVSNIDLSAVVLADADNDLLNLVLSVDSGTLTSPLGNSGNVTVVGSGTDAMVLTGLAADLNTFLDNANAVAITTAQDQTVNIVLSAAPSDGLANGSMSQATVSVTPVNDAPTGSVTISGMAVEDAMLTASNTLADVEGLGTISYQWNRNGVPVLGATAASYLLGDVDVGGLMTVTASYTDGQGTSESVTSAATAAVTNINDAPTGTVSISGVALEGETLTASHNLADDDGLGAVSFQWLRENAVIANASGSSYLLVAADIGSRISVRAGYTDGHGTAEAVDSAQTEAVVAANKAPVANNSQVSVDEDSSIAIELDATDPDQDTLTVTLVTEPVNGELLQQGSLWLYTPNADFNGDDSFSYSVSDGSLSSGTATVSIMVTPVNDAPVAVADAFELGSDSGQFSAFNLLANDTDIDGDALTLYQVSTNLGEAKVVDNQLSYRAPLGYQGSVVVNYTVRDAAKAESSAVATLTVSSTAAGIVLTPPADVTVNASGLFTKVEMGTAVATAGGESLPVTVDSSGFFRPGAHKVTWSAADADTTVSVTQAVNVVPQVSLSKDQTATEGSDVSFRVILNGNAVSYPVEVPYSIGGTAATNGADHDLVDGSVMFNQGELEKTVSLHLVDDGSTEGTETLVVTLGAPTHAVLGPKASHTLTIVESNVAPSVVLSATQGDSQTRIVSQDGGLVTVTATVTDPNTSDSHIFDWSQSDNALVDSDSDDTTFSFDPSALSPGFYKLRVAVSDGDKTGMDRLKLRVEAALPTLDTGDSDGDGINDNDEGAGDKDGDGIPDYLDAVNLARNVVQETPGSSNSFLMETEPGLALSLGDVAFRANGSDTGVSNSDVGTHGHGGAGASDDTGFSYSNGMFDFNVEELPLSGQSVNIVVAQFAPVPANAVYRKLMPGGWQDFVVNANNAVASASGAEGYCPPPGDAAYSTGLTEGHWCVQLTIEDGGPNDADGEVNSAIDDPGGLAVPAGSNNAPMTTADVVTMKRNASIDIDVLANDTDVDGDSLMLTSVNADLGQVSIVDNQLHYVAEAGHLGEANLSYGVSDGQGGSASGKVTVSVLPNQAPVAAPDTASVHSGNSVVIEVLANDSDPDADALTVTAASALHGTVVINAGNSLTYTPTVGYDGTDTLSYSISDGDGGEAQGTVTITVSAMETVTITNRSSGGALHFWTLGALLLGLWRRQSKNNKQGVNAK</sequence>
<reference evidence="7 8" key="1">
    <citation type="submission" date="2021-03" db="EMBL/GenBank/DDBJ databases">
        <title>Novel species identification of genus Shewanella.</title>
        <authorList>
            <person name="Liu G."/>
            <person name="Zhang Q."/>
        </authorList>
    </citation>
    <scope>NUCLEOTIDE SEQUENCE [LARGE SCALE GENOMIC DNA]</scope>
    <source>
        <strain evidence="7 8">FJAT-52962</strain>
    </source>
</reference>
<keyword evidence="1 5" id="KW-0732">Signal</keyword>
<keyword evidence="3" id="KW-0106">Calcium</keyword>
<dbReference type="Gene3D" id="2.60.40.2700">
    <property type="match status" value="2"/>
</dbReference>
<dbReference type="Gene3D" id="2.60.40.60">
    <property type="entry name" value="Cadherins"/>
    <property type="match status" value="1"/>
</dbReference>
<dbReference type="NCBIfam" id="NF012211">
    <property type="entry name" value="tand_rpt_95"/>
    <property type="match status" value="4"/>
</dbReference>
<dbReference type="EMBL" id="CP071502">
    <property type="protein sequence ID" value="QSX37421.1"/>
    <property type="molecule type" value="Genomic_DNA"/>
</dbReference>
<evidence type="ECO:0000313" key="7">
    <source>
        <dbReference type="EMBL" id="QSX37421.1"/>
    </source>
</evidence>
<evidence type="ECO:0000313" key="8">
    <source>
        <dbReference type="Proteomes" id="UP000663207"/>
    </source>
</evidence>
<dbReference type="InterPro" id="IPR002126">
    <property type="entry name" value="Cadherin-like_dom"/>
</dbReference>
<dbReference type="InterPro" id="IPR003644">
    <property type="entry name" value="Calx_beta"/>
</dbReference>
<dbReference type="Pfam" id="PF03160">
    <property type="entry name" value="Calx-beta"/>
    <property type="match status" value="2"/>
</dbReference>
<gene>
    <name evidence="7" type="ORF">JYB85_00745</name>
</gene>
<dbReference type="RefSeq" id="WP_207380652.1">
    <property type="nucleotide sequence ID" value="NZ_CP071502.1"/>
</dbReference>
<evidence type="ECO:0000256" key="4">
    <source>
        <dbReference type="SAM" id="MobiDB-lite"/>
    </source>
</evidence>
<accession>A0ABX7R2N3</accession>
<dbReference type="CDD" id="cd11304">
    <property type="entry name" value="Cadherin_repeat"/>
    <property type="match status" value="1"/>
</dbReference>
<dbReference type="PROSITE" id="PS50268">
    <property type="entry name" value="CADHERIN_2"/>
    <property type="match status" value="1"/>
</dbReference>
<feature type="chain" id="PRO_5045383941" evidence="5">
    <location>
        <begin position="26"/>
        <end position="3022"/>
    </location>
</feature>
<evidence type="ECO:0000256" key="3">
    <source>
        <dbReference type="ARBA" id="ARBA00022837"/>
    </source>
</evidence>
<organism evidence="7 8">
    <name type="scientific">Shewanella sedimentimangrovi</name>
    <dbReference type="NCBI Taxonomy" id="2814293"/>
    <lineage>
        <taxon>Bacteria</taxon>
        <taxon>Pseudomonadati</taxon>
        <taxon>Pseudomonadota</taxon>
        <taxon>Gammaproteobacteria</taxon>
        <taxon>Alteromonadales</taxon>
        <taxon>Shewanellaceae</taxon>
        <taxon>Shewanella</taxon>
    </lineage>
</organism>
<dbReference type="PANTHER" id="PTHR34720">
    <property type="entry name" value="MICROCYSTIN DEPENDENT PROTEIN"/>
    <property type="match status" value="1"/>
</dbReference>
<dbReference type="SUPFAM" id="SSF141072">
    <property type="entry name" value="CalX-like"/>
    <property type="match status" value="2"/>
</dbReference>
<dbReference type="NCBIfam" id="NF041766">
    <property type="entry name" value="choice_anch_U"/>
    <property type="match status" value="1"/>
</dbReference>
<dbReference type="Gene3D" id="2.60.40.2810">
    <property type="match status" value="3"/>
</dbReference>
<name>A0ABX7R2N3_9GAMM</name>
<evidence type="ECO:0000256" key="5">
    <source>
        <dbReference type="SAM" id="SignalP"/>
    </source>
</evidence>
<feature type="signal peptide" evidence="5">
    <location>
        <begin position="1"/>
        <end position="25"/>
    </location>
</feature>
<dbReference type="InterPro" id="IPR032812">
    <property type="entry name" value="SbsA_Ig"/>
</dbReference>
<dbReference type="InterPro" id="IPR038081">
    <property type="entry name" value="CalX-like_sf"/>
</dbReference>
<dbReference type="SUPFAM" id="SSF49313">
    <property type="entry name" value="Cadherin-like"/>
    <property type="match status" value="1"/>
</dbReference>
<dbReference type="SMART" id="SM00112">
    <property type="entry name" value="CA"/>
    <property type="match status" value="1"/>
</dbReference>
<feature type="region of interest" description="Disordered" evidence="4">
    <location>
        <begin position="2585"/>
        <end position="2609"/>
    </location>
</feature>
<dbReference type="Gene3D" id="2.60.40.2030">
    <property type="match status" value="2"/>
</dbReference>
<keyword evidence="2" id="KW-0677">Repeat</keyword>
<evidence type="ECO:0000259" key="6">
    <source>
        <dbReference type="PROSITE" id="PS50268"/>
    </source>
</evidence>
<dbReference type="Proteomes" id="UP000663207">
    <property type="component" value="Chromosome"/>
</dbReference>
<dbReference type="InterPro" id="IPR015919">
    <property type="entry name" value="Cadherin-like_sf"/>
</dbReference>
<evidence type="ECO:0000256" key="2">
    <source>
        <dbReference type="ARBA" id="ARBA00022737"/>
    </source>
</evidence>